<organism evidence="1">
    <name type="scientific">bioreactor metagenome</name>
    <dbReference type="NCBI Taxonomy" id="1076179"/>
    <lineage>
        <taxon>unclassified sequences</taxon>
        <taxon>metagenomes</taxon>
        <taxon>ecological metagenomes</taxon>
    </lineage>
</organism>
<comment type="caution">
    <text evidence="1">The sequence shown here is derived from an EMBL/GenBank/DDBJ whole genome shotgun (WGS) entry which is preliminary data.</text>
</comment>
<proteinExistence type="predicted"/>
<accession>A0A645BJT9</accession>
<dbReference type="EMBL" id="VSSQ01020631">
    <property type="protein sequence ID" value="MPM65645.1"/>
    <property type="molecule type" value="Genomic_DNA"/>
</dbReference>
<protein>
    <submittedName>
        <fullName evidence="1">Uncharacterized protein</fullName>
    </submittedName>
</protein>
<sequence length="87" mass="9042">MIADSSELDAECVDHTHRIFVGLGADGMFVGLGTAVVLDALEDPATGKFGEVSIMTPDRLGPMDATKARLIASALLEAADLLEGGQR</sequence>
<dbReference type="AlphaFoldDB" id="A0A645BJT9"/>
<name>A0A645BJT9_9ZZZZ</name>
<evidence type="ECO:0000313" key="1">
    <source>
        <dbReference type="EMBL" id="MPM65645.1"/>
    </source>
</evidence>
<reference evidence="1" key="1">
    <citation type="submission" date="2019-08" db="EMBL/GenBank/DDBJ databases">
        <authorList>
            <person name="Kucharzyk K."/>
            <person name="Murdoch R.W."/>
            <person name="Higgins S."/>
            <person name="Loffler F."/>
        </authorList>
    </citation>
    <scope>NUCLEOTIDE SEQUENCE</scope>
</reference>
<gene>
    <name evidence="1" type="ORF">SDC9_112542</name>
</gene>